<gene>
    <name evidence="2" type="ORF">MEUPH1_LOCUS26863</name>
    <name evidence="3" type="ORF">MEUPH1_LOCUS28155</name>
</gene>
<dbReference type="Proteomes" id="UP001160148">
    <property type="component" value="Unassembled WGS sequence"/>
</dbReference>
<feature type="transmembrane region" description="Helical" evidence="1">
    <location>
        <begin position="60"/>
        <end position="77"/>
    </location>
</feature>
<dbReference type="AlphaFoldDB" id="A0AAV0XY88"/>
<evidence type="ECO:0000313" key="2">
    <source>
        <dbReference type="EMBL" id="CAI6373066.1"/>
    </source>
</evidence>
<feature type="transmembrane region" description="Helical" evidence="1">
    <location>
        <begin position="89"/>
        <end position="109"/>
    </location>
</feature>
<evidence type="ECO:0000313" key="4">
    <source>
        <dbReference type="Proteomes" id="UP001160148"/>
    </source>
</evidence>
<accession>A0AAV0XY88</accession>
<proteinExistence type="predicted"/>
<name>A0AAV0XY88_9HEMI</name>
<comment type="caution">
    <text evidence="2">The sequence shown here is derived from an EMBL/GenBank/DDBJ whole genome shotgun (WGS) entry which is preliminary data.</text>
</comment>
<protein>
    <submittedName>
        <fullName evidence="2">Uncharacterized protein</fullName>
    </submittedName>
</protein>
<keyword evidence="1" id="KW-0472">Membrane</keyword>
<organism evidence="2 4">
    <name type="scientific">Macrosiphum euphorbiae</name>
    <name type="common">potato aphid</name>
    <dbReference type="NCBI Taxonomy" id="13131"/>
    <lineage>
        <taxon>Eukaryota</taxon>
        <taxon>Metazoa</taxon>
        <taxon>Ecdysozoa</taxon>
        <taxon>Arthropoda</taxon>
        <taxon>Hexapoda</taxon>
        <taxon>Insecta</taxon>
        <taxon>Pterygota</taxon>
        <taxon>Neoptera</taxon>
        <taxon>Paraneoptera</taxon>
        <taxon>Hemiptera</taxon>
        <taxon>Sternorrhyncha</taxon>
        <taxon>Aphidomorpha</taxon>
        <taxon>Aphidoidea</taxon>
        <taxon>Aphididae</taxon>
        <taxon>Macrosiphini</taxon>
        <taxon>Macrosiphum</taxon>
    </lineage>
</organism>
<keyword evidence="4" id="KW-1185">Reference proteome</keyword>
<dbReference type="EMBL" id="CARXXK010001223">
    <property type="protein sequence ID" value="CAI6374538.1"/>
    <property type="molecule type" value="Genomic_DNA"/>
</dbReference>
<sequence>MFGAYARSWTLPRVIAITVDTARPFRYLRREKRYRCVADGLFPAASSPTQCLLSQGRRSSAVLANIVFFVCPIYVRTGAPSPSISVCDFVSVRAVLLTIVLAFRLSIVYDSVSTSRKHSSSVFSHP</sequence>
<keyword evidence="1" id="KW-0812">Transmembrane</keyword>
<evidence type="ECO:0000313" key="3">
    <source>
        <dbReference type="EMBL" id="CAI6374538.1"/>
    </source>
</evidence>
<reference evidence="2 4" key="1">
    <citation type="submission" date="2023-01" db="EMBL/GenBank/DDBJ databases">
        <authorList>
            <person name="Whitehead M."/>
        </authorList>
    </citation>
    <scope>NUCLEOTIDE SEQUENCE [LARGE SCALE GENOMIC DNA]</scope>
</reference>
<keyword evidence="1" id="KW-1133">Transmembrane helix</keyword>
<dbReference type="EMBL" id="CARXXK010001085">
    <property type="protein sequence ID" value="CAI6373066.1"/>
    <property type="molecule type" value="Genomic_DNA"/>
</dbReference>
<evidence type="ECO:0000256" key="1">
    <source>
        <dbReference type="SAM" id="Phobius"/>
    </source>
</evidence>